<keyword evidence="3" id="KW-1185">Reference proteome</keyword>
<reference evidence="2 3" key="1">
    <citation type="journal article" date="2017" name="Nat. Commun.">
        <title>Genome assembly with in vitro proximity ligation data and whole-genome triplication in lettuce.</title>
        <authorList>
            <person name="Reyes-Chin-Wo S."/>
            <person name="Wang Z."/>
            <person name="Yang X."/>
            <person name="Kozik A."/>
            <person name="Arikit S."/>
            <person name="Song C."/>
            <person name="Xia L."/>
            <person name="Froenicke L."/>
            <person name="Lavelle D.O."/>
            <person name="Truco M.J."/>
            <person name="Xia R."/>
            <person name="Zhu S."/>
            <person name="Xu C."/>
            <person name="Xu H."/>
            <person name="Xu X."/>
            <person name="Cox K."/>
            <person name="Korf I."/>
            <person name="Meyers B.C."/>
            <person name="Michelmore R.W."/>
        </authorList>
    </citation>
    <scope>NUCLEOTIDE SEQUENCE [LARGE SCALE GENOMIC DNA]</scope>
    <source>
        <strain evidence="3">cv. Salinas</strain>
        <tissue evidence="2">Seedlings</tissue>
    </source>
</reference>
<dbReference type="EMBL" id="NBSK02000003">
    <property type="protein sequence ID" value="KAJ0217228.1"/>
    <property type="molecule type" value="Genomic_DNA"/>
</dbReference>
<evidence type="ECO:0000313" key="3">
    <source>
        <dbReference type="Proteomes" id="UP000235145"/>
    </source>
</evidence>
<evidence type="ECO:0000256" key="1">
    <source>
        <dbReference type="SAM" id="MobiDB-lite"/>
    </source>
</evidence>
<proteinExistence type="predicted"/>
<comment type="caution">
    <text evidence="2">The sequence shown here is derived from an EMBL/GenBank/DDBJ whole genome shotgun (WGS) entry which is preliminary data.</text>
</comment>
<organism evidence="2 3">
    <name type="scientific">Lactuca sativa</name>
    <name type="common">Garden lettuce</name>
    <dbReference type="NCBI Taxonomy" id="4236"/>
    <lineage>
        <taxon>Eukaryota</taxon>
        <taxon>Viridiplantae</taxon>
        <taxon>Streptophyta</taxon>
        <taxon>Embryophyta</taxon>
        <taxon>Tracheophyta</taxon>
        <taxon>Spermatophyta</taxon>
        <taxon>Magnoliopsida</taxon>
        <taxon>eudicotyledons</taxon>
        <taxon>Gunneridae</taxon>
        <taxon>Pentapetalae</taxon>
        <taxon>asterids</taxon>
        <taxon>campanulids</taxon>
        <taxon>Asterales</taxon>
        <taxon>Asteraceae</taxon>
        <taxon>Cichorioideae</taxon>
        <taxon>Cichorieae</taxon>
        <taxon>Lactucinae</taxon>
        <taxon>Lactuca</taxon>
    </lineage>
</organism>
<sequence length="208" mass="23988">MNNHERRGCSYKSHLYLMEKLIPFWHQHGSWRSREHFDTSKCTDEDKVIYAATMLKGEAIHWWGTVKEVRAVKRPRRCSGMISPSNGGQTVRGRILEVGIGEYDYEGFYVSTEERRREKNRQGENKDSGKRKLESSDTDSKKGNTSSLDRNYEQQFGIEHVLYENDSIKGSGNNNQHMMVEKNNGSGDEKAETTRTRGRAFLMTAQEA</sequence>
<feature type="region of interest" description="Disordered" evidence="1">
    <location>
        <begin position="167"/>
        <end position="195"/>
    </location>
</feature>
<evidence type="ECO:0008006" key="4">
    <source>
        <dbReference type="Google" id="ProtNLM"/>
    </source>
</evidence>
<gene>
    <name evidence="2" type="ORF">LSAT_V11C300149750</name>
</gene>
<feature type="compositionally biased region" description="Polar residues" evidence="1">
    <location>
        <begin position="168"/>
        <end position="177"/>
    </location>
</feature>
<feature type="compositionally biased region" description="Basic and acidic residues" evidence="1">
    <location>
        <begin position="113"/>
        <end position="142"/>
    </location>
</feature>
<evidence type="ECO:0000313" key="2">
    <source>
        <dbReference type="EMBL" id="KAJ0217228.1"/>
    </source>
</evidence>
<accession>A0A9R1W4G1</accession>
<protein>
    <recommendedName>
        <fullName evidence="4">Retrotransposon gag domain-containing protein</fullName>
    </recommendedName>
</protein>
<feature type="region of interest" description="Disordered" evidence="1">
    <location>
        <begin position="113"/>
        <end position="151"/>
    </location>
</feature>
<dbReference type="AlphaFoldDB" id="A0A9R1W4G1"/>
<name>A0A9R1W4G1_LACSA</name>
<dbReference type="Proteomes" id="UP000235145">
    <property type="component" value="Unassembled WGS sequence"/>
</dbReference>